<feature type="region of interest" description="Disordered" evidence="8">
    <location>
        <begin position="424"/>
        <end position="446"/>
    </location>
</feature>
<reference evidence="10" key="1">
    <citation type="submission" date="2021-02" db="EMBL/GenBank/DDBJ databases">
        <title>Draft genome sequence of Microbispora sp. RL4-1S isolated from rice leaves in Thailand.</title>
        <authorList>
            <person name="Muangham S."/>
            <person name="Duangmal K."/>
        </authorList>
    </citation>
    <scope>NUCLEOTIDE SEQUENCE</scope>
    <source>
        <strain evidence="10">RL4-1S</strain>
    </source>
</reference>
<evidence type="ECO:0000313" key="11">
    <source>
        <dbReference type="Proteomes" id="UP000674234"/>
    </source>
</evidence>
<dbReference type="PANTHER" id="PTHR11629">
    <property type="entry name" value="VACUOLAR PROTON ATPASES"/>
    <property type="match status" value="1"/>
</dbReference>
<dbReference type="EMBL" id="JAFCNB010000005">
    <property type="protein sequence ID" value="MBP2704530.1"/>
    <property type="molecule type" value="Genomic_DNA"/>
</dbReference>
<evidence type="ECO:0000256" key="9">
    <source>
        <dbReference type="SAM" id="Phobius"/>
    </source>
</evidence>
<keyword evidence="3" id="KW-0813">Transport</keyword>
<evidence type="ECO:0000256" key="5">
    <source>
        <dbReference type="ARBA" id="ARBA00022989"/>
    </source>
</evidence>
<dbReference type="GO" id="GO:0016471">
    <property type="term" value="C:vacuolar proton-transporting V-type ATPase complex"/>
    <property type="evidence" value="ECO:0007669"/>
    <property type="project" value="TreeGrafter"/>
</dbReference>
<comment type="subcellular location">
    <subcellularLocation>
        <location evidence="1">Membrane</location>
        <topology evidence="1">Multi-pass membrane protein</topology>
    </subcellularLocation>
</comment>
<feature type="transmembrane region" description="Helical" evidence="9">
    <location>
        <begin position="295"/>
        <end position="318"/>
    </location>
</feature>
<keyword evidence="11" id="KW-1185">Reference proteome</keyword>
<dbReference type="AlphaFoldDB" id="A0A941AHW2"/>
<accession>A0A941AHW2</accession>
<feature type="transmembrane region" description="Helical" evidence="9">
    <location>
        <begin position="376"/>
        <end position="402"/>
    </location>
</feature>
<dbReference type="PANTHER" id="PTHR11629:SF63">
    <property type="entry name" value="V-TYPE PROTON ATPASE SUBUNIT A"/>
    <property type="match status" value="1"/>
</dbReference>
<sequence length="446" mass="45756">MSSSEPSSSEPVRPPPGKATWRAALRPVRMQRVAIVAPARSTATVFTEMGEAGMVELAAPADASLETVTTSAVVRDDVAAIAGWTPAALVAELSARLAPHGGAVVPIPRPRGVEAPSLLRSDGLRGPLSALVATYGTVPYRDIDPTPLAAGAYMVMFGMMFGDVGHGLLLLLAAAGLRLGRPRGLARFRRAWPFAAGAGLTSVLFGLLYGECFGPTGVVPVLWLEPLTHPIQLLLAALGVGALLLGCAHLLGIVNRWREGGWPVALYSSAGIAGAAVFLGAGLAVAGWYAGLDVVAVAGGLIAAVGLTLAFAGFLAEAGGGASGTAQAVMRLFDVVVRLGANVVSFARLAAFGLTHAAIGAVVWGGASALWPGRPVIAAVVFVVGNVVALAIEGLVVGIQALRLEYYELFSRLFQAEGRPFRPWRPPPTSREAPSCPSGSGEACTR</sequence>
<protein>
    <recommendedName>
        <fullName evidence="12">V-type ATP synthase subunit I</fullName>
    </recommendedName>
</protein>
<evidence type="ECO:0000256" key="2">
    <source>
        <dbReference type="ARBA" id="ARBA00009904"/>
    </source>
</evidence>
<comment type="caution">
    <text evidence="10">The sequence shown here is derived from an EMBL/GenBank/DDBJ whole genome shotgun (WGS) entry which is preliminary data.</text>
</comment>
<dbReference type="RefSeq" id="WP_210155827.1">
    <property type="nucleotide sequence ID" value="NZ_JAFCNB010000005.1"/>
</dbReference>
<dbReference type="InterPro" id="IPR002490">
    <property type="entry name" value="V-ATPase_116kDa_su"/>
</dbReference>
<dbReference type="GO" id="GO:0051117">
    <property type="term" value="F:ATPase binding"/>
    <property type="evidence" value="ECO:0007669"/>
    <property type="project" value="TreeGrafter"/>
</dbReference>
<dbReference type="Proteomes" id="UP000674234">
    <property type="component" value="Unassembled WGS sequence"/>
</dbReference>
<feature type="transmembrane region" description="Helical" evidence="9">
    <location>
        <begin position="191"/>
        <end position="210"/>
    </location>
</feature>
<organism evidence="10 11">
    <name type="scientific">Microbispora oryzae</name>
    <dbReference type="NCBI Taxonomy" id="2806554"/>
    <lineage>
        <taxon>Bacteria</taxon>
        <taxon>Bacillati</taxon>
        <taxon>Actinomycetota</taxon>
        <taxon>Actinomycetes</taxon>
        <taxon>Streptosporangiales</taxon>
        <taxon>Streptosporangiaceae</taxon>
        <taxon>Microbispora</taxon>
    </lineage>
</organism>
<feature type="transmembrane region" description="Helical" evidence="9">
    <location>
        <begin position="230"/>
        <end position="252"/>
    </location>
</feature>
<evidence type="ECO:0000256" key="6">
    <source>
        <dbReference type="ARBA" id="ARBA00023065"/>
    </source>
</evidence>
<evidence type="ECO:0008006" key="12">
    <source>
        <dbReference type="Google" id="ProtNLM"/>
    </source>
</evidence>
<evidence type="ECO:0000256" key="3">
    <source>
        <dbReference type="ARBA" id="ARBA00022448"/>
    </source>
</evidence>
<feature type="transmembrane region" description="Helical" evidence="9">
    <location>
        <begin position="339"/>
        <end position="364"/>
    </location>
</feature>
<comment type="similarity">
    <text evidence="2">Belongs to the V-ATPase 116 kDa subunit family.</text>
</comment>
<keyword evidence="6" id="KW-0406">Ion transport</keyword>
<keyword evidence="5 9" id="KW-1133">Transmembrane helix</keyword>
<keyword evidence="4 9" id="KW-0812">Transmembrane</keyword>
<evidence type="ECO:0000256" key="8">
    <source>
        <dbReference type="SAM" id="MobiDB-lite"/>
    </source>
</evidence>
<feature type="transmembrane region" description="Helical" evidence="9">
    <location>
        <begin position="264"/>
        <end position="289"/>
    </location>
</feature>
<keyword evidence="7 9" id="KW-0472">Membrane</keyword>
<gene>
    <name evidence="10" type="ORF">JOL79_11965</name>
</gene>
<dbReference type="GO" id="GO:0046961">
    <property type="term" value="F:proton-transporting ATPase activity, rotational mechanism"/>
    <property type="evidence" value="ECO:0007669"/>
    <property type="project" value="InterPro"/>
</dbReference>
<dbReference type="GO" id="GO:0007035">
    <property type="term" value="P:vacuolar acidification"/>
    <property type="evidence" value="ECO:0007669"/>
    <property type="project" value="TreeGrafter"/>
</dbReference>
<name>A0A941AHW2_9ACTN</name>
<evidence type="ECO:0000256" key="7">
    <source>
        <dbReference type="ARBA" id="ARBA00023136"/>
    </source>
</evidence>
<evidence type="ECO:0000256" key="4">
    <source>
        <dbReference type="ARBA" id="ARBA00022692"/>
    </source>
</evidence>
<proteinExistence type="inferred from homology"/>
<evidence type="ECO:0000256" key="1">
    <source>
        <dbReference type="ARBA" id="ARBA00004141"/>
    </source>
</evidence>
<feature type="transmembrane region" description="Helical" evidence="9">
    <location>
        <begin position="153"/>
        <end position="179"/>
    </location>
</feature>
<dbReference type="GO" id="GO:0033179">
    <property type="term" value="C:proton-transporting V-type ATPase, V0 domain"/>
    <property type="evidence" value="ECO:0007669"/>
    <property type="project" value="InterPro"/>
</dbReference>
<evidence type="ECO:0000313" key="10">
    <source>
        <dbReference type="EMBL" id="MBP2704530.1"/>
    </source>
</evidence>
<dbReference type="Pfam" id="PF01496">
    <property type="entry name" value="V_ATPase_I"/>
    <property type="match status" value="1"/>
</dbReference>